<dbReference type="InterPro" id="IPR050707">
    <property type="entry name" value="HTH_MetabolicPath_Reg"/>
</dbReference>
<dbReference type="RefSeq" id="WP_139040298.1">
    <property type="nucleotide sequence ID" value="NZ_VDDA01000040.1"/>
</dbReference>
<feature type="domain" description="HTH iclR-type" evidence="4">
    <location>
        <begin position="15"/>
        <end position="76"/>
    </location>
</feature>
<evidence type="ECO:0000259" key="4">
    <source>
        <dbReference type="PROSITE" id="PS51077"/>
    </source>
</evidence>
<evidence type="ECO:0000313" key="7">
    <source>
        <dbReference type="Proteomes" id="UP000305267"/>
    </source>
</evidence>
<accession>A0A5C4L8J1</accession>
<dbReference type="InterPro" id="IPR036388">
    <property type="entry name" value="WH-like_DNA-bd_sf"/>
</dbReference>
<dbReference type="Gene3D" id="1.10.10.10">
    <property type="entry name" value="Winged helix-like DNA-binding domain superfamily/Winged helix DNA-binding domain"/>
    <property type="match status" value="1"/>
</dbReference>
<dbReference type="Pfam" id="PF09339">
    <property type="entry name" value="HTH_IclR"/>
    <property type="match status" value="1"/>
</dbReference>
<comment type="caution">
    <text evidence="6">The sequence shown here is derived from an EMBL/GenBank/DDBJ whole genome shotgun (WGS) entry which is preliminary data.</text>
</comment>
<evidence type="ECO:0000259" key="5">
    <source>
        <dbReference type="PROSITE" id="PS51078"/>
    </source>
</evidence>
<organism evidence="6 7">
    <name type="scientific">Methylobacterium terricola</name>
    <dbReference type="NCBI Taxonomy" id="2583531"/>
    <lineage>
        <taxon>Bacteria</taxon>
        <taxon>Pseudomonadati</taxon>
        <taxon>Pseudomonadota</taxon>
        <taxon>Alphaproteobacteria</taxon>
        <taxon>Hyphomicrobiales</taxon>
        <taxon>Methylobacteriaceae</taxon>
        <taxon>Methylobacterium</taxon>
    </lineage>
</organism>
<evidence type="ECO:0000313" key="6">
    <source>
        <dbReference type="EMBL" id="TNC07165.1"/>
    </source>
</evidence>
<keyword evidence="1" id="KW-0805">Transcription regulation</keyword>
<dbReference type="InterPro" id="IPR036390">
    <property type="entry name" value="WH_DNA-bd_sf"/>
</dbReference>
<dbReference type="GO" id="GO:0003700">
    <property type="term" value="F:DNA-binding transcription factor activity"/>
    <property type="evidence" value="ECO:0007669"/>
    <property type="project" value="TreeGrafter"/>
</dbReference>
<dbReference type="InterPro" id="IPR014757">
    <property type="entry name" value="Tscrpt_reg_IclR_C"/>
</dbReference>
<dbReference type="AlphaFoldDB" id="A0A5C4L8J1"/>
<gene>
    <name evidence="6" type="ORF">FF100_33220</name>
</gene>
<sequence>MANGRTRARPKVEGVASADRLLTVLTAFRRGDDALDLAELAARTDLVKSTIMRLCVSLERFGLIERIPDGRYRLGTEIARLGSVYLQSFALEAHVIPVLDRLVAASGETASFYIRRGEHRLCLFRVDSPSPLRMHVRPGDLRPMDESSIAQVLDRFDPVHGSARPVALPLFSHGVTDPHVSSCAVPVFGAGGRLVGALAISGPASRLTGGQVAAVAALLVESAATLTRTLGGDAGC</sequence>
<feature type="domain" description="IclR-ED" evidence="5">
    <location>
        <begin position="77"/>
        <end position="232"/>
    </location>
</feature>
<dbReference type="OrthoDB" id="6166718at2"/>
<evidence type="ECO:0000256" key="1">
    <source>
        <dbReference type="ARBA" id="ARBA00023015"/>
    </source>
</evidence>
<dbReference type="Gene3D" id="3.30.450.40">
    <property type="match status" value="2"/>
</dbReference>
<evidence type="ECO:0000256" key="3">
    <source>
        <dbReference type="ARBA" id="ARBA00023163"/>
    </source>
</evidence>
<dbReference type="PANTHER" id="PTHR30136">
    <property type="entry name" value="HELIX-TURN-HELIX TRANSCRIPTIONAL REGULATOR, ICLR FAMILY"/>
    <property type="match status" value="1"/>
</dbReference>
<evidence type="ECO:0000256" key="2">
    <source>
        <dbReference type="ARBA" id="ARBA00023125"/>
    </source>
</evidence>
<proteinExistence type="predicted"/>
<keyword evidence="2" id="KW-0238">DNA-binding</keyword>
<protein>
    <submittedName>
        <fullName evidence="6">IclR family transcriptional regulator</fullName>
    </submittedName>
</protein>
<dbReference type="SUPFAM" id="SSF46785">
    <property type="entry name" value="Winged helix' DNA-binding domain"/>
    <property type="match status" value="1"/>
</dbReference>
<dbReference type="EMBL" id="VDDA01000040">
    <property type="protein sequence ID" value="TNC07165.1"/>
    <property type="molecule type" value="Genomic_DNA"/>
</dbReference>
<dbReference type="SMART" id="SM00346">
    <property type="entry name" value="HTH_ICLR"/>
    <property type="match status" value="1"/>
</dbReference>
<name>A0A5C4L8J1_9HYPH</name>
<dbReference type="GO" id="GO:0045892">
    <property type="term" value="P:negative regulation of DNA-templated transcription"/>
    <property type="evidence" value="ECO:0007669"/>
    <property type="project" value="TreeGrafter"/>
</dbReference>
<keyword evidence="3" id="KW-0804">Transcription</keyword>
<reference evidence="6 7" key="1">
    <citation type="submission" date="2019-06" db="EMBL/GenBank/DDBJ databases">
        <title>Genome of Methylobacterium sp. 17Sr1-39.</title>
        <authorList>
            <person name="Seo T."/>
        </authorList>
    </citation>
    <scope>NUCLEOTIDE SEQUENCE [LARGE SCALE GENOMIC DNA]</scope>
    <source>
        <strain evidence="6 7">17Sr1-39</strain>
    </source>
</reference>
<dbReference type="PROSITE" id="PS51078">
    <property type="entry name" value="ICLR_ED"/>
    <property type="match status" value="1"/>
</dbReference>
<dbReference type="SUPFAM" id="SSF55781">
    <property type="entry name" value="GAF domain-like"/>
    <property type="match status" value="1"/>
</dbReference>
<keyword evidence="7" id="KW-1185">Reference proteome</keyword>
<dbReference type="Proteomes" id="UP000305267">
    <property type="component" value="Unassembled WGS sequence"/>
</dbReference>
<dbReference type="PANTHER" id="PTHR30136:SF39">
    <property type="entry name" value="TRANSCRIPTIONAL REGULATORY PROTEIN"/>
    <property type="match status" value="1"/>
</dbReference>
<dbReference type="InterPro" id="IPR029016">
    <property type="entry name" value="GAF-like_dom_sf"/>
</dbReference>
<dbReference type="GO" id="GO:0003677">
    <property type="term" value="F:DNA binding"/>
    <property type="evidence" value="ECO:0007669"/>
    <property type="project" value="UniProtKB-KW"/>
</dbReference>
<dbReference type="InterPro" id="IPR005471">
    <property type="entry name" value="Tscrpt_reg_IclR_N"/>
</dbReference>
<dbReference type="PROSITE" id="PS51077">
    <property type="entry name" value="HTH_ICLR"/>
    <property type="match status" value="1"/>
</dbReference>